<dbReference type="STRING" id="568872.GA0070624_1679"/>
<dbReference type="InterPro" id="IPR011990">
    <property type="entry name" value="TPR-like_helical_dom_sf"/>
</dbReference>
<dbReference type="InterPro" id="IPR036388">
    <property type="entry name" value="WH-like_DNA-bd_sf"/>
</dbReference>
<dbReference type="Pfam" id="PF03704">
    <property type="entry name" value="BTAD"/>
    <property type="match status" value="1"/>
</dbReference>
<dbReference type="Gene3D" id="1.10.10.10">
    <property type="entry name" value="Winged helix-like DNA-binding domain superfamily/Winged helix DNA-binding domain"/>
    <property type="match status" value="1"/>
</dbReference>
<dbReference type="PANTHER" id="PTHR35807">
    <property type="entry name" value="TRANSCRIPTIONAL REGULATOR REDD-RELATED"/>
    <property type="match status" value="1"/>
</dbReference>
<evidence type="ECO:0000256" key="5">
    <source>
        <dbReference type="PROSITE-ProRule" id="PRU01091"/>
    </source>
</evidence>
<comment type="similarity">
    <text evidence="1">Belongs to the AfsR/DnrI/RedD regulatory family.</text>
</comment>
<dbReference type="SMART" id="SM01043">
    <property type="entry name" value="BTAD"/>
    <property type="match status" value="1"/>
</dbReference>
<dbReference type="EMBL" id="FMHV01000002">
    <property type="protein sequence ID" value="SCL19090.1"/>
    <property type="molecule type" value="Genomic_DNA"/>
</dbReference>
<protein>
    <submittedName>
        <fullName evidence="8">DNA-binding transcriptional activator of the SARP family</fullName>
    </submittedName>
</protein>
<dbReference type="InterPro" id="IPR002182">
    <property type="entry name" value="NB-ARC"/>
</dbReference>
<keyword evidence="4" id="KW-0804">Transcription</keyword>
<dbReference type="SUPFAM" id="SSF48452">
    <property type="entry name" value="TPR-like"/>
    <property type="match status" value="3"/>
</dbReference>
<feature type="DNA-binding region" description="OmpR/PhoB-type" evidence="5">
    <location>
        <begin position="1"/>
        <end position="101"/>
    </location>
</feature>
<dbReference type="InterPro" id="IPR005158">
    <property type="entry name" value="BTAD"/>
</dbReference>
<dbReference type="Pfam" id="PF00931">
    <property type="entry name" value="NB-ARC"/>
    <property type="match status" value="1"/>
</dbReference>
<accession>A0A1C6RPL0</accession>
<dbReference type="Proteomes" id="UP000199413">
    <property type="component" value="Unassembled WGS sequence"/>
</dbReference>
<dbReference type="GO" id="GO:0006355">
    <property type="term" value="P:regulation of DNA-templated transcription"/>
    <property type="evidence" value="ECO:0007669"/>
    <property type="project" value="InterPro"/>
</dbReference>
<evidence type="ECO:0000256" key="3">
    <source>
        <dbReference type="ARBA" id="ARBA00023125"/>
    </source>
</evidence>
<dbReference type="PROSITE" id="PS51755">
    <property type="entry name" value="OMPR_PHOB"/>
    <property type="match status" value="1"/>
</dbReference>
<dbReference type="GO" id="GO:0043531">
    <property type="term" value="F:ADP binding"/>
    <property type="evidence" value="ECO:0007669"/>
    <property type="project" value="InterPro"/>
</dbReference>
<evidence type="ECO:0000256" key="6">
    <source>
        <dbReference type="SAM" id="MobiDB-lite"/>
    </source>
</evidence>
<dbReference type="Gene3D" id="3.40.50.300">
    <property type="entry name" value="P-loop containing nucleotide triphosphate hydrolases"/>
    <property type="match status" value="1"/>
</dbReference>
<dbReference type="SUPFAM" id="SSF46894">
    <property type="entry name" value="C-terminal effector domain of the bipartite response regulators"/>
    <property type="match status" value="1"/>
</dbReference>
<evidence type="ECO:0000313" key="8">
    <source>
        <dbReference type="EMBL" id="SCL19090.1"/>
    </source>
</evidence>
<keyword evidence="3 5" id="KW-0238">DNA-binding</keyword>
<dbReference type="SMART" id="SM00862">
    <property type="entry name" value="Trans_reg_C"/>
    <property type="match status" value="1"/>
</dbReference>
<dbReference type="InterPro" id="IPR001867">
    <property type="entry name" value="OmpR/PhoB-type_DNA-bd"/>
</dbReference>
<reference evidence="9" key="1">
    <citation type="submission" date="2016-06" db="EMBL/GenBank/DDBJ databases">
        <authorList>
            <person name="Varghese N."/>
            <person name="Submissions Spin"/>
        </authorList>
    </citation>
    <scope>NUCLEOTIDE SEQUENCE [LARGE SCALE GENOMIC DNA]</scope>
    <source>
        <strain evidence="9">DSM 45431</strain>
    </source>
</reference>
<dbReference type="GO" id="GO:0000160">
    <property type="term" value="P:phosphorelay signal transduction system"/>
    <property type="evidence" value="ECO:0007669"/>
    <property type="project" value="InterPro"/>
</dbReference>
<evidence type="ECO:0000313" key="9">
    <source>
        <dbReference type="Proteomes" id="UP000199413"/>
    </source>
</evidence>
<dbReference type="Pfam" id="PF14938">
    <property type="entry name" value="SNAP"/>
    <property type="match status" value="1"/>
</dbReference>
<dbReference type="InterPro" id="IPR027417">
    <property type="entry name" value="P-loop_NTPase"/>
</dbReference>
<dbReference type="GO" id="GO:0003677">
    <property type="term" value="F:DNA binding"/>
    <property type="evidence" value="ECO:0007669"/>
    <property type="project" value="UniProtKB-UniRule"/>
</dbReference>
<dbReference type="RefSeq" id="WP_176731626.1">
    <property type="nucleotide sequence ID" value="NZ_FMHV01000002.1"/>
</dbReference>
<organism evidence="8 9">
    <name type="scientific">Micromonospora rhizosphaerae</name>
    <dbReference type="NCBI Taxonomy" id="568872"/>
    <lineage>
        <taxon>Bacteria</taxon>
        <taxon>Bacillati</taxon>
        <taxon>Actinomycetota</taxon>
        <taxon>Actinomycetes</taxon>
        <taxon>Micromonosporales</taxon>
        <taxon>Micromonosporaceae</taxon>
        <taxon>Micromonospora</taxon>
    </lineage>
</organism>
<dbReference type="Gene3D" id="1.25.40.10">
    <property type="entry name" value="Tetratricopeptide repeat domain"/>
    <property type="match status" value="2"/>
</dbReference>
<dbReference type="Pfam" id="PF00486">
    <property type="entry name" value="Trans_reg_C"/>
    <property type="match status" value="1"/>
</dbReference>
<feature type="region of interest" description="Disordered" evidence="6">
    <location>
        <begin position="249"/>
        <end position="268"/>
    </location>
</feature>
<keyword evidence="2" id="KW-0805">Transcription regulation</keyword>
<feature type="domain" description="OmpR/PhoB-type" evidence="7">
    <location>
        <begin position="1"/>
        <end position="101"/>
    </location>
</feature>
<dbReference type="InterPro" id="IPR016032">
    <property type="entry name" value="Sig_transdc_resp-reg_C-effctor"/>
</dbReference>
<name>A0A1C6RPL0_9ACTN</name>
<evidence type="ECO:0000259" key="7">
    <source>
        <dbReference type="PROSITE" id="PS51755"/>
    </source>
</evidence>
<gene>
    <name evidence="8" type="ORF">GA0070624_1679</name>
</gene>
<dbReference type="InterPro" id="IPR051677">
    <property type="entry name" value="AfsR-DnrI-RedD_regulator"/>
</dbReference>
<dbReference type="PRINTS" id="PR00364">
    <property type="entry name" value="DISEASERSIST"/>
</dbReference>
<dbReference type="SUPFAM" id="SSF52540">
    <property type="entry name" value="P-loop containing nucleoside triphosphate hydrolases"/>
    <property type="match status" value="1"/>
</dbReference>
<sequence length="992" mass="106919">MTSPLSFAVLGPVRAWRGQSEIDPGTRQQRLILALLLARAGGAVSVAELVDLLWESDPPPSAVNVVQRHVGMLRRRFEPGLPTRAAGSVLIRDGAEYRLRIDGESLDLLRFRRLVAEAGGSSGEPAVELYREALALWRDRCASGLQAGGRAHPEFVAVDGERLAAVRAAADAALRAGCVHAVLPAIRLAAEYEPLDEALQARLLLALAADGRRAEALKAYADIEHRLADELGIQPGGELRAARDRLLDHDAPADGSRSRRGVRPAFIRPGVPPSRAEAGFGRPAFIRSGVPPSGAEAGFGRPAFIRSGVPPSGAEAELWPPAELELSQSTRAEPPAQLPADHRYFTGRRGVMATAEELLAGDRRTTALVIDGMPGVGKTTLAVHLAHRLAARYPDGQLYADLRGFGSGESVMTPAEALRGFLWSLGAAPAAIPAELHAQAGLYRSILAERRMLILLDNCRDWDQIRHLLPGTGGSLVIATSRRRITGVAGPAGAHPLHLDLLTDAEARELLTRRLGDAAAADPAAVDEIIARCGRLPLALALVATRTVGRPGLSLSAVAGELAEADGRLAGFGDARADLEAIFSWSYRALTPEAARLFRLLPLHPAGELSTEAAAALGGLSLRSARGLLVELGTQLLVQPGDGRWRMHDLLRAYAVELGEEHDDAAERDAAIERVYDYYQLSAYAAHLPLQPQVPLPEPEPSERGVTGRGFTGRADAMAWFAVEQRVLTDIVARAKERGRPRTAWQIALALQNFFQDTAQFKQWAAVVSAGLAATGDDRAAQALLHRSLAGACYFLADLDRGLSHLQHARALFDRLGRRTEQGHVENNIAEIRLDQRRYHEAIQHAEAARALFRAEGDVRGATNALLAIARAQGWLGRHAEALGMFAEARRQFEALGDLHGVGTSQAWLAHTYSMIDDVPHALAIWQQAIDTFRGARARYHTAEVLVSIGDFHSANGDPAVAGQAWSEALAELDGTDSPLARRIRDRLLWHR</sequence>
<dbReference type="AlphaFoldDB" id="A0A1C6RPL0"/>
<evidence type="ECO:0000256" key="4">
    <source>
        <dbReference type="ARBA" id="ARBA00023163"/>
    </source>
</evidence>
<evidence type="ECO:0000256" key="1">
    <source>
        <dbReference type="ARBA" id="ARBA00005820"/>
    </source>
</evidence>
<keyword evidence="9" id="KW-1185">Reference proteome</keyword>
<dbReference type="PANTHER" id="PTHR35807:SF1">
    <property type="entry name" value="TRANSCRIPTIONAL REGULATOR REDD"/>
    <property type="match status" value="1"/>
</dbReference>
<evidence type="ECO:0000256" key="2">
    <source>
        <dbReference type="ARBA" id="ARBA00023015"/>
    </source>
</evidence>
<proteinExistence type="inferred from homology"/>